<evidence type="ECO:0000313" key="3">
    <source>
        <dbReference type="Proteomes" id="UP000641514"/>
    </source>
</evidence>
<feature type="transmembrane region" description="Helical" evidence="1">
    <location>
        <begin position="39"/>
        <end position="57"/>
    </location>
</feature>
<keyword evidence="3" id="KW-1185">Reference proteome</keyword>
<dbReference type="Proteomes" id="UP000641514">
    <property type="component" value="Unassembled WGS sequence"/>
</dbReference>
<accession>A0A916UH07</accession>
<feature type="transmembrane region" description="Helical" evidence="1">
    <location>
        <begin position="12"/>
        <end position="33"/>
    </location>
</feature>
<dbReference type="AlphaFoldDB" id="A0A916UH07"/>
<evidence type="ECO:0008006" key="4">
    <source>
        <dbReference type="Google" id="ProtNLM"/>
    </source>
</evidence>
<evidence type="ECO:0000313" key="2">
    <source>
        <dbReference type="EMBL" id="GGC73080.1"/>
    </source>
</evidence>
<evidence type="ECO:0000256" key="1">
    <source>
        <dbReference type="SAM" id="Phobius"/>
    </source>
</evidence>
<feature type="transmembrane region" description="Helical" evidence="1">
    <location>
        <begin position="69"/>
        <end position="88"/>
    </location>
</feature>
<dbReference type="InterPro" id="IPR024244">
    <property type="entry name" value="DUF2537"/>
</dbReference>
<dbReference type="RefSeq" id="WP_188676140.1">
    <property type="nucleotide sequence ID" value="NZ_BMJH01000003.1"/>
</dbReference>
<dbReference type="EMBL" id="BMJH01000003">
    <property type="protein sequence ID" value="GGC73080.1"/>
    <property type="molecule type" value="Genomic_DNA"/>
</dbReference>
<comment type="caution">
    <text evidence="2">The sequence shown here is derived from an EMBL/GenBank/DDBJ whole genome shotgun (WGS) entry which is preliminary data.</text>
</comment>
<reference evidence="2" key="2">
    <citation type="submission" date="2020-09" db="EMBL/GenBank/DDBJ databases">
        <authorList>
            <person name="Sun Q."/>
            <person name="Zhou Y."/>
        </authorList>
    </citation>
    <scope>NUCLEOTIDE SEQUENCE</scope>
    <source>
        <strain evidence="2">CGMCC 1.15478</strain>
    </source>
</reference>
<protein>
    <recommendedName>
        <fullName evidence="4">DUF2537 domain-containing protein</fullName>
    </recommendedName>
</protein>
<organism evidence="2 3">
    <name type="scientific">Hoyosella rhizosphaerae</name>
    <dbReference type="NCBI Taxonomy" id="1755582"/>
    <lineage>
        <taxon>Bacteria</taxon>
        <taxon>Bacillati</taxon>
        <taxon>Actinomycetota</taxon>
        <taxon>Actinomycetes</taxon>
        <taxon>Mycobacteriales</taxon>
        <taxon>Hoyosellaceae</taxon>
        <taxon>Hoyosella</taxon>
    </lineage>
</organism>
<reference evidence="2" key="1">
    <citation type="journal article" date="2014" name="Int. J. Syst. Evol. Microbiol.">
        <title>Complete genome sequence of Corynebacterium casei LMG S-19264T (=DSM 44701T), isolated from a smear-ripened cheese.</title>
        <authorList>
            <consortium name="US DOE Joint Genome Institute (JGI-PGF)"/>
            <person name="Walter F."/>
            <person name="Albersmeier A."/>
            <person name="Kalinowski J."/>
            <person name="Ruckert C."/>
        </authorList>
    </citation>
    <scope>NUCLEOTIDE SEQUENCE</scope>
    <source>
        <strain evidence="2">CGMCC 1.15478</strain>
    </source>
</reference>
<keyword evidence="1" id="KW-0812">Transmembrane</keyword>
<keyword evidence="1" id="KW-0472">Membrane</keyword>
<proteinExistence type="predicted"/>
<gene>
    <name evidence="2" type="ORF">GCM10011410_27730</name>
</gene>
<keyword evidence="1" id="KW-1133">Transmembrane helix</keyword>
<name>A0A916UH07_9ACTN</name>
<sequence>MMDEDTPWGIGLTFAAFVAVGVAVVVGTLSWGVLSIHPVLFVALSVLISAGAAQPLWKRRTVPTLRWAILGGAAGALIGWAGALAVFLT</sequence>
<dbReference type="Pfam" id="PF10801">
    <property type="entry name" value="DUF2537"/>
    <property type="match status" value="1"/>
</dbReference>